<organism evidence="3 4">
    <name type="scientific">candidate division WWE3 bacterium RIFCSPHIGHO2_01_FULL_48_15</name>
    <dbReference type="NCBI Taxonomy" id="1802619"/>
    <lineage>
        <taxon>Bacteria</taxon>
        <taxon>Katanobacteria</taxon>
    </lineage>
</organism>
<dbReference type="Gene3D" id="3.40.50.300">
    <property type="entry name" value="P-loop containing nucleotide triphosphate hydrolases"/>
    <property type="match status" value="1"/>
</dbReference>
<comment type="similarity">
    <text evidence="1">Belongs to the GSP E family.</text>
</comment>
<dbReference type="GO" id="GO:0016887">
    <property type="term" value="F:ATP hydrolysis activity"/>
    <property type="evidence" value="ECO:0007669"/>
    <property type="project" value="InterPro"/>
</dbReference>
<dbReference type="NCBIfam" id="TIGR01420">
    <property type="entry name" value="pilT_fam"/>
    <property type="match status" value="1"/>
</dbReference>
<dbReference type="CDD" id="cd01131">
    <property type="entry name" value="PilT"/>
    <property type="match status" value="1"/>
</dbReference>
<dbReference type="Proteomes" id="UP000179005">
    <property type="component" value="Unassembled WGS sequence"/>
</dbReference>
<dbReference type="STRING" id="1802619.A2797_00955"/>
<feature type="domain" description="Bacterial type II secretion system protein E" evidence="2">
    <location>
        <begin position="117"/>
        <end position="273"/>
    </location>
</feature>
<dbReference type="GO" id="GO:0005524">
    <property type="term" value="F:ATP binding"/>
    <property type="evidence" value="ECO:0007669"/>
    <property type="project" value="InterPro"/>
</dbReference>
<accession>A0A1F4VF74</accession>
<dbReference type="EMBL" id="MEVC01000008">
    <property type="protein sequence ID" value="OGC55618.1"/>
    <property type="molecule type" value="Genomic_DNA"/>
</dbReference>
<name>A0A1F4VF74_UNCKA</name>
<proteinExistence type="inferred from homology"/>
<dbReference type="SUPFAM" id="SSF52540">
    <property type="entry name" value="P-loop containing nucleoside triphosphate hydrolases"/>
    <property type="match status" value="1"/>
</dbReference>
<dbReference type="PANTHER" id="PTHR30486:SF16">
    <property type="entry name" value="TWITCHING MOTILITY PROTEIN PILT"/>
    <property type="match status" value="1"/>
</dbReference>
<reference evidence="3 4" key="1">
    <citation type="journal article" date="2016" name="Nat. Commun.">
        <title>Thousands of microbial genomes shed light on interconnected biogeochemical processes in an aquifer system.</title>
        <authorList>
            <person name="Anantharaman K."/>
            <person name="Brown C.T."/>
            <person name="Hug L.A."/>
            <person name="Sharon I."/>
            <person name="Castelle C.J."/>
            <person name="Probst A.J."/>
            <person name="Thomas B.C."/>
            <person name="Singh A."/>
            <person name="Wilkins M.J."/>
            <person name="Karaoz U."/>
            <person name="Brodie E.L."/>
            <person name="Williams K.H."/>
            <person name="Hubbard S.S."/>
            <person name="Banfield J.F."/>
        </authorList>
    </citation>
    <scope>NUCLEOTIDE SEQUENCE [LARGE SCALE GENOMIC DNA]</scope>
</reference>
<evidence type="ECO:0000256" key="1">
    <source>
        <dbReference type="ARBA" id="ARBA00006611"/>
    </source>
</evidence>
<gene>
    <name evidence="3" type="ORF">A2797_00955</name>
</gene>
<evidence type="ECO:0000313" key="3">
    <source>
        <dbReference type="EMBL" id="OGC55618.1"/>
    </source>
</evidence>
<dbReference type="Pfam" id="PF00437">
    <property type="entry name" value="T2SSE"/>
    <property type="match status" value="1"/>
</dbReference>
<dbReference type="InterPro" id="IPR001482">
    <property type="entry name" value="T2SS/T4SS_dom"/>
</dbReference>
<dbReference type="InterPro" id="IPR050921">
    <property type="entry name" value="T4SS_GSP_E_ATPase"/>
</dbReference>
<evidence type="ECO:0000313" key="4">
    <source>
        <dbReference type="Proteomes" id="UP000179005"/>
    </source>
</evidence>
<dbReference type="AlphaFoldDB" id="A0A1F4VF74"/>
<dbReference type="Gene3D" id="3.30.450.90">
    <property type="match status" value="1"/>
</dbReference>
<evidence type="ECO:0000259" key="2">
    <source>
        <dbReference type="Pfam" id="PF00437"/>
    </source>
</evidence>
<sequence>MANIQTFLQKTIERNASDLHLTVGMPPTLRIRGDLVPLADSEPLKPEEVEELVFELTSDEQKDLLLTQKEIDFSFAYGDAARFRVNAFHQRGYLAASLRRIPLKVPTIEELNLPKIVFDFCKLPQGLILVTGPTGHGKSTTLAAMIQQINETRPVHIITIEDPIEYIFPHRKGIVDQREMHLDTYSWEVALRSALREDPNVVMIGEMRDYETIASAITIAETGHLVLATLHTNSAAQTIDRIIDAFPEMQQQQVRVQLSSILEGVLSQRLVPSIAGTLVPAIEILLPSPAVRSIIREGKTHQIDNVIATSFDQGMISLERALAQLVNDGKVALEVARAQTVRPEEFQRLVKK</sequence>
<comment type="caution">
    <text evidence="3">The sequence shown here is derived from an EMBL/GenBank/DDBJ whole genome shotgun (WGS) entry which is preliminary data.</text>
</comment>
<protein>
    <submittedName>
        <fullName evidence="3">Type IV pili twitching motility protein PilT</fullName>
    </submittedName>
</protein>
<dbReference type="PANTHER" id="PTHR30486">
    <property type="entry name" value="TWITCHING MOTILITY PROTEIN PILT"/>
    <property type="match status" value="1"/>
</dbReference>
<dbReference type="InterPro" id="IPR027417">
    <property type="entry name" value="P-loop_NTPase"/>
</dbReference>
<dbReference type="InterPro" id="IPR006321">
    <property type="entry name" value="PilT/PilU"/>
</dbReference>